<protein>
    <submittedName>
        <fullName evidence="5">Kinase/pyrophosphorylase</fullName>
    </submittedName>
</protein>
<dbReference type="Pfam" id="PF03618">
    <property type="entry name" value="Kinase-PPPase"/>
    <property type="match status" value="1"/>
</dbReference>
<evidence type="ECO:0000256" key="3">
    <source>
        <dbReference type="ARBA" id="ARBA00022741"/>
    </source>
</evidence>
<dbReference type="Proteomes" id="UP000593765">
    <property type="component" value="Chromosome"/>
</dbReference>
<dbReference type="PANTHER" id="PTHR31756">
    <property type="entry name" value="PYRUVATE, PHOSPHATE DIKINASE REGULATORY PROTEIN 1, CHLOROPLASTIC"/>
    <property type="match status" value="1"/>
</dbReference>
<keyword evidence="4 5" id="KW-0418">Kinase</keyword>
<dbReference type="PANTHER" id="PTHR31756:SF3">
    <property type="entry name" value="PYRUVATE, PHOSPHATE DIKINASE REGULATORY PROTEIN 1, CHLOROPLASTIC"/>
    <property type="match status" value="1"/>
</dbReference>
<keyword evidence="3" id="KW-0547">Nucleotide-binding</keyword>
<dbReference type="KEGG" id="hbs:IPV69_20040"/>
<keyword evidence="2" id="KW-0808">Transferase</keyword>
<proteinExistence type="predicted"/>
<accession>A0A7M2WSV4</accession>
<dbReference type="InterPro" id="IPR005177">
    <property type="entry name" value="Kinase-pyrophosphorylase"/>
</dbReference>
<dbReference type="NCBIfam" id="NF003742">
    <property type="entry name" value="PRK05339.1"/>
    <property type="match status" value="1"/>
</dbReference>
<evidence type="ECO:0000256" key="1">
    <source>
        <dbReference type="ARBA" id="ARBA00022527"/>
    </source>
</evidence>
<evidence type="ECO:0000256" key="2">
    <source>
        <dbReference type="ARBA" id="ARBA00022679"/>
    </source>
</evidence>
<reference evidence="5 6" key="1">
    <citation type="submission" date="2020-10" db="EMBL/GenBank/DDBJ databases">
        <title>Wide distribution of Phycisphaera-like planctomycetes from WD2101 soil group in peatlands and genome analysis of the first cultivated representative.</title>
        <authorList>
            <person name="Dedysh S.N."/>
            <person name="Beletsky A.V."/>
            <person name="Ivanova A."/>
            <person name="Kulichevskaya I.S."/>
            <person name="Suzina N.E."/>
            <person name="Philippov D.A."/>
            <person name="Rakitin A.L."/>
            <person name="Mardanov A.V."/>
            <person name="Ravin N.V."/>
        </authorList>
    </citation>
    <scope>NUCLEOTIDE SEQUENCE [LARGE SCALE GENOMIC DNA]</scope>
    <source>
        <strain evidence="5 6">M1803</strain>
    </source>
</reference>
<evidence type="ECO:0000256" key="4">
    <source>
        <dbReference type="ARBA" id="ARBA00022777"/>
    </source>
</evidence>
<organism evidence="5 6">
    <name type="scientific">Humisphaera borealis</name>
    <dbReference type="NCBI Taxonomy" id="2807512"/>
    <lineage>
        <taxon>Bacteria</taxon>
        <taxon>Pseudomonadati</taxon>
        <taxon>Planctomycetota</taxon>
        <taxon>Phycisphaerae</taxon>
        <taxon>Tepidisphaerales</taxon>
        <taxon>Tepidisphaeraceae</taxon>
        <taxon>Humisphaera</taxon>
    </lineage>
</organism>
<gene>
    <name evidence="5" type="ORF">IPV69_20040</name>
</gene>
<evidence type="ECO:0000313" key="5">
    <source>
        <dbReference type="EMBL" id="QOV88513.1"/>
    </source>
</evidence>
<sequence length="270" mass="29993">MPPTPIPIHIISDSTGNLPRHMASAFLTQFPPATFELKLRPFVESVERVEAYLQGAAGPRAIVFHAVVDPLMKARIAELCAERGFPCSDLTGPFVDFLSGASGVAPRADRSSLHYLDAAYERRVAAMEYTLEHDDGLGLSSLAEADVVLVGVSRTSKTPTSIYLALEGFKCANVSLAMQVLPPDELMSMPKERVAALIIDATRLSEIRLRRNHDWQMSSTDYDRLDVVKKEIAWCRRLFNERGWSVFDITGQAIEETAARIIHKLGLRRK</sequence>
<keyword evidence="6" id="KW-1185">Reference proteome</keyword>
<name>A0A7M2WSV4_9BACT</name>
<evidence type="ECO:0000313" key="6">
    <source>
        <dbReference type="Proteomes" id="UP000593765"/>
    </source>
</evidence>
<dbReference type="GO" id="GO:0004674">
    <property type="term" value="F:protein serine/threonine kinase activity"/>
    <property type="evidence" value="ECO:0007669"/>
    <property type="project" value="UniProtKB-KW"/>
</dbReference>
<dbReference type="GO" id="GO:0005524">
    <property type="term" value="F:ATP binding"/>
    <property type="evidence" value="ECO:0007669"/>
    <property type="project" value="InterPro"/>
</dbReference>
<dbReference type="AlphaFoldDB" id="A0A7M2WSV4"/>
<dbReference type="RefSeq" id="WP_206291499.1">
    <property type="nucleotide sequence ID" value="NZ_CP063458.1"/>
</dbReference>
<keyword evidence="1" id="KW-0723">Serine/threonine-protein kinase</keyword>
<dbReference type="EMBL" id="CP063458">
    <property type="protein sequence ID" value="QOV88513.1"/>
    <property type="molecule type" value="Genomic_DNA"/>
</dbReference>